<feature type="compositionally biased region" description="Basic and acidic residues" evidence="1">
    <location>
        <begin position="497"/>
        <end position="532"/>
    </location>
</feature>
<accession>A0A9P3HEP3</accession>
<feature type="region of interest" description="Disordered" evidence="1">
    <location>
        <begin position="382"/>
        <end position="562"/>
    </location>
</feature>
<dbReference type="EMBL" id="BQFW01000010">
    <property type="protein sequence ID" value="GJJ75349.1"/>
    <property type="molecule type" value="Genomic_DNA"/>
</dbReference>
<feature type="transmembrane region" description="Helical" evidence="2">
    <location>
        <begin position="178"/>
        <end position="201"/>
    </location>
</feature>
<protein>
    <submittedName>
        <fullName evidence="4">Uncharacterized protein</fullName>
    </submittedName>
</protein>
<feature type="signal peptide" evidence="3">
    <location>
        <begin position="1"/>
        <end position="21"/>
    </location>
</feature>
<feature type="compositionally biased region" description="Low complexity" evidence="1">
    <location>
        <begin position="382"/>
        <end position="391"/>
    </location>
</feature>
<feature type="compositionally biased region" description="Polar residues" evidence="1">
    <location>
        <begin position="476"/>
        <end position="490"/>
    </location>
</feature>
<organism evidence="4 5">
    <name type="scientific">Entomortierella parvispora</name>
    <dbReference type="NCBI Taxonomy" id="205924"/>
    <lineage>
        <taxon>Eukaryota</taxon>
        <taxon>Fungi</taxon>
        <taxon>Fungi incertae sedis</taxon>
        <taxon>Mucoromycota</taxon>
        <taxon>Mortierellomycotina</taxon>
        <taxon>Mortierellomycetes</taxon>
        <taxon>Mortierellales</taxon>
        <taxon>Mortierellaceae</taxon>
        <taxon>Entomortierella</taxon>
    </lineage>
</organism>
<reference evidence="4" key="2">
    <citation type="journal article" date="2022" name="Microbiol. Resour. Announc.">
        <title>Whole-Genome Sequence of Entomortierella parvispora E1425, a Mucoromycotan Fungus Associated with Burkholderiaceae-Related Endosymbiotic Bacteria.</title>
        <authorList>
            <person name="Herlambang A."/>
            <person name="Guo Y."/>
            <person name="Takashima Y."/>
            <person name="Narisawa K."/>
            <person name="Ohta H."/>
            <person name="Nishizawa T."/>
        </authorList>
    </citation>
    <scope>NUCLEOTIDE SEQUENCE</scope>
    <source>
        <strain evidence="4">E1425</strain>
    </source>
</reference>
<evidence type="ECO:0000313" key="4">
    <source>
        <dbReference type="EMBL" id="GJJ75349.1"/>
    </source>
</evidence>
<evidence type="ECO:0000256" key="1">
    <source>
        <dbReference type="SAM" id="MobiDB-lite"/>
    </source>
</evidence>
<dbReference type="Proteomes" id="UP000827284">
    <property type="component" value="Unassembled WGS sequence"/>
</dbReference>
<name>A0A9P3HEP3_9FUNG</name>
<evidence type="ECO:0000256" key="3">
    <source>
        <dbReference type="SAM" id="SignalP"/>
    </source>
</evidence>
<keyword evidence="3" id="KW-0732">Signal</keyword>
<evidence type="ECO:0000313" key="5">
    <source>
        <dbReference type="Proteomes" id="UP000827284"/>
    </source>
</evidence>
<feature type="compositionally biased region" description="Low complexity" evidence="1">
    <location>
        <begin position="302"/>
        <end position="314"/>
    </location>
</feature>
<dbReference type="OrthoDB" id="2435805at2759"/>
<dbReference type="AlphaFoldDB" id="A0A9P3HEP3"/>
<feature type="region of interest" description="Disordered" evidence="1">
    <location>
        <begin position="216"/>
        <end position="240"/>
    </location>
</feature>
<feature type="chain" id="PRO_5040211704" evidence="3">
    <location>
        <begin position="22"/>
        <end position="562"/>
    </location>
</feature>
<feature type="compositionally biased region" description="Low complexity" evidence="1">
    <location>
        <begin position="217"/>
        <end position="236"/>
    </location>
</feature>
<feature type="region of interest" description="Disordered" evidence="1">
    <location>
        <begin position="283"/>
        <end position="337"/>
    </location>
</feature>
<comment type="caution">
    <text evidence="4">The sequence shown here is derived from an EMBL/GenBank/DDBJ whole genome shotgun (WGS) entry which is preliminary data.</text>
</comment>
<feature type="compositionally biased region" description="Low complexity" evidence="1">
    <location>
        <begin position="401"/>
        <end position="457"/>
    </location>
</feature>
<keyword evidence="2" id="KW-0472">Membrane</keyword>
<evidence type="ECO:0000256" key="2">
    <source>
        <dbReference type="SAM" id="Phobius"/>
    </source>
</evidence>
<keyword evidence="2" id="KW-1133">Transmembrane helix</keyword>
<sequence>MARLALAALVAFACLATTVSAAITCALPAGGTYSAGQPMILDWGSDGTTPTVTELITINATLYCNSGAKIAAVQIPNLSGPYNWTVPSVGNATTVGGTTGICVSNTFYIEYQGLAYGFLNIQQLPWGPTRCGTVTILPAPNGTLTTTTTTMSATVTTTASPSPTASSSDSSGGLSTTVIVIIAVVAAVLATLAVVALVVCIRRQRRRRRNDALMPWNSGLVTTSNNNGNNNNTSRNRFSKVSSIDDTVGISGGGGAGSSGAPAMAGVGLGLGAAAAVMKSQQPTLPPDQYFPEDEGSSYAYQQQQQLLQQQQQQPSPDEDDSHNDDGSYYNPYYAGGNASMSQSNPSFYSALTPGSRYVQTPFGQDQYRNAAPADIYQQHLFQQKQQQQQQLGYFPPPPATSSSSAFARSPAAPGPGSSSNVTIIPTTAPGPTPLSSSVIISVPTTISSSASSSPRRAPQHNVMQEMGSKEAESNVAASQATQEAGSSKRGSSKRAVKVEVVGREAKTGTKREVNGRGEENVKGGRTERDETKQEEDEDIPLKTISTSSRASNSSTLPLSPK</sequence>
<keyword evidence="5" id="KW-1185">Reference proteome</keyword>
<gene>
    <name evidence="4" type="ORF">EMPS_07707</name>
</gene>
<proteinExistence type="predicted"/>
<keyword evidence="2" id="KW-0812">Transmembrane</keyword>
<feature type="compositionally biased region" description="Low complexity" evidence="1">
    <location>
        <begin position="546"/>
        <end position="562"/>
    </location>
</feature>
<reference evidence="4" key="1">
    <citation type="submission" date="2021-11" db="EMBL/GenBank/DDBJ databases">
        <authorList>
            <person name="Herlambang A."/>
            <person name="Guo Y."/>
            <person name="Takashima Y."/>
            <person name="Nishizawa T."/>
        </authorList>
    </citation>
    <scope>NUCLEOTIDE SEQUENCE</scope>
    <source>
        <strain evidence="4">E1425</strain>
    </source>
</reference>